<dbReference type="InterPro" id="IPR044876">
    <property type="entry name" value="HRDC_dom_sf"/>
</dbReference>
<protein>
    <submittedName>
        <fullName evidence="3">HRDC domain-containing protein</fullName>
    </submittedName>
</protein>
<dbReference type="InterPro" id="IPR036397">
    <property type="entry name" value="RNaseH_sf"/>
</dbReference>
<dbReference type="PANTHER" id="PTHR47649">
    <property type="entry name" value="RIBONUCLEASE D"/>
    <property type="match status" value="1"/>
</dbReference>
<evidence type="ECO:0000256" key="1">
    <source>
        <dbReference type="SAM" id="MobiDB-lite"/>
    </source>
</evidence>
<gene>
    <name evidence="3" type="ORF">ACFQRF_06180</name>
</gene>
<dbReference type="Pfam" id="PF01612">
    <property type="entry name" value="DNA_pol_A_exo1"/>
    <property type="match status" value="1"/>
</dbReference>
<dbReference type="InterPro" id="IPR041605">
    <property type="entry name" value="Exo_C"/>
</dbReference>
<feature type="compositionally biased region" description="Basic and acidic residues" evidence="1">
    <location>
        <begin position="17"/>
        <end position="33"/>
    </location>
</feature>
<feature type="region of interest" description="Disordered" evidence="1">
    <location>
        <begin position="1"/>
        <end position="35"/>
    </location>
</feature>
<dbReference type="InterPro" id="IPR002562">
    <property type="entry name" value="3'-5'_exonuclease_dom"/>
</dbReference>
<dbReference type="CDD" id="cd06142">
    <property type="entry name" value="RNaseD_exo"/>
    <property type="match status" value="1"/>
</dbReference>
<dbReference type="SUPFAM" id="SSF47819">
    <property type="entry name" value="HRDC-like"/>
    <property type="match status" value="1"/>
</dbReference>
<dbReference type="Proteomes" id="UP001596540">
    <property type="component" value="Unassembled WGS sequence"/>
</dbReference>
<keyword evidence="4" id="KW-1185">Reference proteome</keyword>
<name>A0ABW2KDL1_9ACTN</name>
<dbReference type="PROSITE" id="PS50967">
    <property type="entry name" value="HRDC"/>
    <property type="match status" value="1"/>
</dbReference>
<feature type="domain" description="HRDC" evidence="2">
    <location>
        <begin position="241"/>
        <end position="321"/>
    </location>
</feature>
<evidence type="ECO:0000313" key="3">
    <source>
        <dbReference type="EMBL" id="MFC7327326.1"/>
    </source>
</evidence>
<dbReference type="Pfam" id="PF00570">
    <property type="entry name" value="HRDC"/>
    <property type="match status" value="1"/>
</dbReference>
<dbReference type="InterPro" id="IPR010997">
    <property type="entry name" value="HRDC-like_sf"/>
</dbReference>
<feature type="region of interest" description="Disordered" evidence="1">
    <location>
        <begin position="319"/>
        <end position="340"/>
    </location>
</feature>
<proteinExistence type="predicted"/>
<dbReference type="InterPro" id="IPR002121">
    <property type="entry name" value="HRDC_dom"/>
</dbReference>
<comment type="caution">
    <text evidence="3">The sequence shown here is derived from an EMBL/GenBank/DDBJ whole genome shotgun (WGS) entry which is preliminary data.</text>
</comment>
<dbReference type="Gene3D" id="1.10.150.80">
    <property type="entry name" value="HRDC domain"/>
    <property type="match status" value="2"/>
</dbReference>
<accession>A0ABW2KDL1</accession>
<dbReference type="EMBL" id="JBHTBH010000002">
    <property type="protein sequence ID" value="MFC7327326.1"/>
    <property type="molecule type" value="Genomic_DNA"/>
</dbReference>
<dbReference type="SMART" id="SM00474">
    <property type="entry name" value="35EXOc"/>
    <property type="match status" value="1"/>
</dbReference>
<dbReference type="SUPFAM" id="SSF53098">
    <property type="entry name" value="Ribonuclease H-like"/>
    <property type="match status" value="1"/>
</dbReference>
<dbReference type="RefSeq" id="WP_379869560.1">
    <property type="nucleotide sequence ID" value="NZ_JBHTBH010000002.1"/>
</dbReference>
<organism evidence="3 4">
    <name type="scientific">Marinactinospora rubrisoli</name>
    <dbReference type="NCBI Taxonomy" id="2715399"/>
    <lineage>
        <taxon>Bacteria</taxon>
        <taxon>Bacillati</taxon>
        <taxon>Actinomycetota</taxon>
        <taxon>Actinomycetes</taxon>
        <taxon>Streptosporangiales</taxon>
        <taxon>Nocardiopsidaceae</taxon>
        <taxon>Marinactinospora</taxon>
    </lineage>
</organism>
<dbReference type="PANTHER" id="PTHR47649:SF1">
    <property type="entry name" value="RIBONUCLEASE D"/>
    <property type="match status" value="1"/>
</dbReference>
<evidence type="ECO:0000313" key="4">
    <source>
        <dbReference type="Proteomes" id="UP001596540"/>
    </source>
</evidence>
<dbReference type="Pfam" id="PF18305">
    <property type="entry name" value="DNA_pol_A_exoN"/>
    <property type="match status" value="1"/>
</dbReference>
<dbReference type="SMART" id="SM00341">
    <property type="entry name" value="HRDC"/>
    <property type="match status" value="1"/>
</dbReference>
<reference evidence="4" key="1">
    <citation type="journal article" date="2019" name="Int. J. Syst. Evol. Microbiol.">
        <title>The Global Catalogue of Microorganisms (GCM) 10K type strain sequencing project: providing services to taxonomists for standard genome sequencing and annotation.</title>
        <authorList>
            <consortium name="The Broad Institute Genomics Platform"/>
            <consortium name="The Broad Institute Genome Sequencing Center for Infectious Disease"/>
            <person name="Wu L."/>
            <person name="Ma J."/>
        </authorList>
    </citation>
    <scope>NUCLEOTIDE SEQUENCE [LARGE SCALE GENOMIC DNA]</scope>
    <source>
        <strain evidence="4">CGMCC 4.7382</strain>
    </source>
</reference>
<dbReference type="InterPro" id="IPR051086">
    <property type="entry name" value="RNase_D-like"/>
</dbReference>
<dbReference type="InterPro" id="IPR012337">
    <property type="entry name" value="RNaseH-like_sf"/>
</dbReference>
<sequence>MANVLNSKTGDPEPESQDGRDAEPAPLLREPREGLPPVVGDAAHLARVTAAFAAGTGPVAVDAERASGYRYGQRAYLVQLRRAGAGSALIDPIACPDLAELNTALAGTEMVLHAAHQDLPCLTEVNLRPTRLFDTELAGRLLGYQRVGLGSMVESVLGLRLAKEHSAVDWSVRPLPEDWLRYAALDVEILVELRDALEAQLATAGKLGWAREEFAAVLSTPPKEPRPDPWRRTSGIHRVRNQRALGVVRELWLERDRVARERDLSPGRVLADAAIIEAALAMPRTAADLTAIKPFSVRLARRYVSTWLKAVNRVRDLDPAELPQPSAPGDGPPPTNRWADRDPAAAHRLEATRAAVSAIAERVTMPTENLLQPDAVRRLAWTPPAEPTEAAVADRLRGHNAREWQIGLTSGALAEALRRTME</sequence>
<evidence type="ECO:0000259" key="2">
    <source>
        <dbReference type="PROSITE" id="PS50967"/>
    </source>
</evidence>
<dbReference type="Gene3D" id="3.30.420.10">
    <property type="entry name" value="Ribonuclease H-like superfamily/Ribonuclease H"/>
    <property type="match status" value="1"/>
</dbReference>